<keyword evidence="2" id="KW-0812">Transmembrane</keyword>
<reference evidence="3 4" key="1">
    <citation type="submission" date="2018-03" db="EMBL/GenBank/DDBJ databases">
        <title>Genome sequencing of Weissella confusa isolates.</title>
        <authorList>
            <person name="Kajala I."/>
            <person name="Baruah R."/>
            <person name="Bergsveinson J."/>
            <person name="Juvonen R."/>
            <person name="Ziola B."/>
        </authorList>
    </citation>
    <scope>NUCLEOTIDE SEQUENCE [LARGE SCALE GENOMIC DNA]</scope>
    <source>
        <strain evidence="3 4">VTT E-062653</strain>
    </source>
</reference>
<evidence type="ECO:0000256" key="2">
    <source>
        <dbReference type="SAM" id="Phobius"/>
    </source>
</evidence>
<accession>A0A4Z0RZ21</accession>
<keyword evidence="2" id="KW-1133">Transmembrane helix</keyword>
<dbReference type="RefSeq" id="WP_135520013.1">
    <property type="nucleotide sequence ID" value="NZ_PVSN01000051.1"/>
</dbReference>
<feature type="region of interest" description="Disordered" evidence="1">
    <location>
        <begin position="35"/>
        <end position="57"/>
    </location>
</feature>
<proteinExistence type="predicted"/>
<feature type="transmembrane region" description="Helical" evidence="2">
    <location>
        <begin position="7"/>
        <end position="25"/>
    </location>
</feature>
<dbReference type="Proteomes" id="UP000297646">
    <property type="component" value="Unassembled WGS sequence"/>
</dbReference>
<sequence>MKKIITSIVGILIVVGVVIIGWQLFNKPSAPANTSKKIVKKVQKPKASQSSSSDTDGIKIKVKNANKPKTVSLTDSDKSDISNTFLQWAGQRAEMGNMAVSSWFFDHGAAGHGDWYALSDDGNIQVQNMDHPGSTSFSIHAIGGVVFYTSLDGTTGVQDLSNYSFADNYSKVVDRDKPVVKYLLADNGKVYELKLSQQDGSLAPSTNSGFYEFTDDGIPDATAMDKFSVSQDEAAQSELTKLLTPYRQ</sequence>
<dbReference type="EMBL" id="PVSN01000051">
    <property type="protein sequence ID" value="TGE71861.1"/>
    <property type="molecule type" value="Genomic_DNA"/>
</dbReference>
<evidence type="ECO:0000313" key="4">
    <source>
        <dbReference type="Proteomes" id="UP000297646"/>
    </source>
</evidence>
<evidence type="ECO:0000256" key="1">
    <source>
        <dbReference type="SAM" id="MobiDB-lite"/>
    </source>
</evidence>
<evidence type="ECO:0000313" key="3">
    <source>
        <dbReference type="EMBL" id="TGE71861.1"/>
    </source>
</evidence>
<dbReference type="AlphaFoldDB" id="A0A4Z0RZ21"/>
<comment type="caution">
    <text evidence="3">The sequence shown here is derived from an EMBL/GenBank/DDBJ whole genome shotgun (WGS) entry which is preliminary data.</text>
</comment>
<keyword evidence="2" id="KW-0472">Membrane</keyword>
<organism evidence="3 4">
    <name type="scientific">Weissella confusa</name>
    <name type="common">Lactobacillus confusus</name>
    <dbReference type="NCBI Taxonomy" id="1583"/>
    <lineage>
        <taxon>Bacteria</taxon>
        <taxon>Bacillati</taxon>
        <taxon>Bacillota</taxon>
        <taxon>Bacilli</taxon>
        <taxon>Lactobacillales</taxon>
        <taxon>Lactobacillaceae</taxon>
        <taxon>Weissella</taxon>
    </lineage>
</organism>
<name>A0A4Z0RZ21_WEICO</name>
<gene>
    <name evidence="3" type="ORF">C6P11_07590</name>
</gene>
<dbReference type="OrthoDB" id="2418342at2"/>
<protein>
    <submittedName>
        <fullName evidence="3">Uncharacterized protein</fullName>
    </submittedName>
</protein>